<dbReference type="Proteomes" id="UP001249851">
    <property type="component" value="Unassembled WGS sequence"/>
</dbReference>
<keyword evidence="2" id="KW-0472">Membrane</keyword>
<reference evidence="3" key="2">
    <citation type="journal article" date="2023" name="Science">
        <title>Genomic signatures of disease resistance in endangered staghorn corals.</title>
        <authorList>
            <person name="Vollmer S.V."/>
            <person name="Selwyn J.D."/>
            <person name="Despard B.A."/>
            <person name="Roesel C.L."/>
        </authorList>
    </citation>
    <scope>NUCLEOTIDE SEQUENCE</scope>
    <source>
        <strain evidence="3">K2</strain>
    </source>
</reference>
<evidence type="ECO:0000256" key="1">
    <source>
        <dbReference type="SAM" id="MobiDB-lite"/>
    </source>
</evidence>
<name>A0AAD9V708_ACRCE</name>
<evidence type="ECO:0008006" key="5">
    <source>
        <dbReference type="Google" id="ProtNLM"/>
    </source>
</evidence>
<dbReference type="AlphaFoldDB" id="A0AAD9V708"/>
<sequence>MTQNTTSALNVTGSPTLTSKRSFASTSVYKQSTSGHSERIISIVLHAFVPLVSVMLFLYLAASIRKVLRTRRKCNQLHRGIRDVEAGILEAGPENIPMTEMRKNTETAVLVETGGALGSREDVAQEELEEEDEQKKGSNEPLLGKLEPGVQRKCAEQRLSKANKDLVAAEEGRTSGLLDEESDQEEYDVDEREESKGEEEVEDDDDERQKHEKPTQTTYSSRQKQKTTEKVSKPLEYLVNDPSNFLDKICKRLDIFTAGLGNYEGVAKHYGYDFFTRCRFKAYPGGPSNALISAIIAEFPDVTVESFARVVVKQTRRKDVARLLREFDRK</sequence>
<feature type="region of interest" description="Disordered" evidence="1">
    <location>
        <begin position="165"/>
        <end position="230"/>
    </location>
</feature>
<organism evidence="3 4">
    <name type="scientific">Acropora cervicornis</name>
    <name type="common">Staghorn coral</name>
    <dbReference type="NCBI Taxonomy" id="6130"/>
    <lineage>
        <taxon>Eukaryota</taxon>
        <taxon>Metazoa</taxon>
        <taxon>Cnidaria</taxon>
        <taxon>Anthozoa</taxon>
        <taxon>Hexacorallia</taxon>
        <taxon>Scleractinia</taxon>
        <taxon>Astrocoeniina</taxon>
        <taxon>Acroporidae</taxon>
        <taxon>Acropora</taxon>
    </lineage>
</organism>
<accession>A0AAD9V708</accession>
<gene>
    <name evidence="3" type="ORF">P5673_013428</name>
</gene>
<keyword evidence="2" id="KW-0812">Transmembrane</keyword>
<keyword evidence="4" id="KW-1185">Reference proteome</keyword>
<evidence type="ECO:0000256" key="2">
    <source>
        <dbReference type="SAM" id="Phobius"/>
    </source>
</evidence>
<proteinExistence type="predicted"/>
<protein>
    <recommendedName>
        <fullName evidence="5">Transmembrane protein</fullName>
    </recommendedName>
</protein>
<reference evidence="3" key="1">
    <citation type="journal article" date="2023" name="G3 (Bethesda)">
        <title>Whole genome assembly and annotation of the endangered Caribbean coral Acropora cervicornis.</title>
        <authorList>
            <person name="Selwyn J.D."/>
            <person name="Vollmer S.V."/>
        </authorList>
    </citation>
    <scope>NUCLEOTIDE SEQUENCE</scope>
    <source>
        <strain evidence="3">K2</strain>
    </source>
</reference>
<feature type="transmembrane region" description="Helical" evidence="2">
    <location>
        <begin position="40"/>
        <end position="62"/>
    </location>
</feature>
<comment type="caution">
    <text evidence="3">The sequence shown here is derived from an EMBL/GenBank/DDBJ whole genome shotgun (WGS) entry which is preliminary data.</text>
</comment>
<evidence type="ECO:0000313" key="3">
    <source>
        <dbReference type="EMBL" id="KAK2563090.1"/>
    </source>
</evidence>
<feature type="compositionally biased region" description="Acidic residues" evidence="1">
    <location>
        <begin position="178"/>
        <end position="206"/>
    </location>
</feature>
<evidence type="ECO:0000313" key="4">
    <source>
        <dbReference type="Proteomes" id="UP001249851"/>
    </source>
</evidence>
<keyword evidence="2" id="KW-1133">Transmembrane helix</keyword>
<dbReference type="EMBL" id="JARQWQ010000026">
    <property type="protein sequence ID" value="KAK2563090.1"/>
    <property type="molecule type" value="Genomic_DNA"/>
</dbReference>
<feature type="region of interest" description="Disordered" evidence="1">
    <location>
        <begin position="114"/>
        <end position="150"/>
    </location>
</feature>